<reference evidence="3 4" key="1">
    <citation type="submission" date="2018-07" db="EMBL/GenBank/DDBJ databases">
        <title>Erythrobacter nanhaiensis sp. nov., a novel member of the genus Erythrobacter isolated from the South China Sea.</title>
        <authorList>
            <person name="Chen X."/>
            <person name="Liu J."/>
        </authorList>
    </citation>
    <scope>NUCLEOTIDE SEQUENCE [LARGE SCALE GENOMIC DNA]</scope>
    <source>
        <strain evidence="3 4">S-5</strain>
    </source>
</reference>
<dbReference type="SUPFAM" id="SSF53300">
    <property type="entry name" value="vWA-like"/>
    <property type="match status" value="1"/>
</dbReference>
<evidence type="ECO:0000256" key="1">
    <source>
        <dbReference type="SAM" id="MobiDB-lite"/>
    </source>
</evidence>
<feature type="region of interest" description="Disordered" evidence="1">
    <location>
        <begin position="297"/>
        <end position="326"/>
    </location>
</feature>
<dbReference type="InterPro" id="IPR036465">
    <property type="entry name" value="vWFA_dom_sf"/>
</dbReference>
<dbReference type="Gene3D" id="3.40.50.410">
    <property type="entry name" value="von Willebrand factor, type A domain"/>
    <property type="match status" value="1"/>
</dbReference>
<evidence type="ECO:0000259" key="2">
    <source>
        <dbReference type="PROSITE" id="PS50234"/>
    </source>
</evidence>
<accession>A0A395LRF7</accession>
<organism evidence="3 4">
    <name type="scientific">Alteriqipengyuania lutimaris</name>
    <dbReference type="NCBI Taxonomy" id="1538146"/>
    <lineage>
        <taxon>Bacteria</taxon>
        <taxon>Pseudomonadati</taxon>
        <taxon>Pseudomonadota</taxon>
        <taxon>Alphaproteobacteria</taxon>
        <taxon>Sphingomonadales</taxon>
        <taxon>Erythrobacteraceae</taxon>
        <taxon>Alteriqipengyuania</taxon>
    </lineage>
</organism>
<dbReference type="PANTHER" id="PTHR43473:SF2">
    <property type="entry name" value="MAGNESIUM-CHELATASE SUBUNIT CHLD, CHLOROPLASTIC"/>
    <property type="match status" value="1"/>
</dbReference>
<protein>
    <submittedName>
        <fullName evidence="3">Magnesium chelatase subunit D</fullName>
    </submittedName>
</protein>
<keyword evidence="4" id="KW-1185">Reference proteome</keyword>
<dbReference type="InterPro" id="IPR041628">
    <property type="entry name" value="ChlI/MoxR_AAA_lid"/>
</dbReference>
<feature type="domain" description="VWFA" evidence="2">
    <location>
        <begin position="378"/>
        <end position="557"/>
    </location>
</feature>
<gene>
    <name evidence="3" type="ORF">DL238_06055</name>
</gene>
<dbReference type="SMART" id="SM00327">
    <property type="entry name" value="VWA"/>
    <property type="match status" value="1"/>
</dbReference>
<dbReference type="PANTHER" id="PTHR43473">
    <property type="entry name" value="MAGNESIUM-CHELATASE SUBUNIT CHLD, CHLOROPLASTIC"/>
    <property type="match status" value="1"/>
</dbReference>
<dbReference type="EMBL" id="QRBB01000001">
    <property type="protein sequence ID" value="RDS77220.1"/>
    <property type="molecule type" value="Genomic_DNA"/>
</dbReference>
<sequence>MAQADPAPPVDPAKDALLALSLFLSAPDRLRGISLRGGGPVRDALVETLRGAGVAVRRMPSHIDDERLLGGTDLAASLAIGRKVRARGLLDEVAGGVLIAPLAERIDDALAGRLSQALDEGDGGFGLVLLDDGAEDEAPPASLLERVAFHCDLGPAATMPGGLMAGDPAAVAPLDEETLHALAATATVLGVDSVRALRFAALAARGHAALEGRTAVVAQDIAAAARLVLAPRATQLPAPPDADTDDAAPPPEQGDGAEHEDSGDPADRPLDDVVLDAALASIPPDLLARLAEGRVRRGGGAGGGGKRQLSGQRGRPLGARPGRPRGGARLALVDTLRAAVPWQEVRQQEIAHDGGRNGLVIRTSDLRVRRYEERSGRVTIFCVDASGSAAAARLAEAKGAVELMLAQAYVTRSEVALVAFRGEGAELLLPPTRSLTRARRTLAAMPGGGGTPLALGLTAGRETAEAVAARGKTPHLVILTDGRANIDAEGKGGRAQAKEDALAAARAIAARGFDALVVDISARTAPEAGELAHAMQARFLALPMADAAKLHAAVKAASPQARAA</sequence>
<feature type="region of interest" description="Disordered" evidence="1">
    <location>
        <begin position="235"/>
        <end position="270"/>
    </location>
</feature>
<dbReference type="Pfam" id="PF17863">
    <property type="entry name" value="AAA_lid_2"/>
    <property type="match status" value="1"/>
</dbReference>
<dbReference type="OrthoDB" id="9775079at2"/>
<feature type="compositionally biased region" description="Low complexity" evidence="1">
    <location>
        <begin position="307"/>
        <end position="326"/>
    </location>
</feature>
<comment type="caution">
    <text evidence="3">The sequence shown here is derived from an EMBL/GenBank/DDBJ whole genome shotgun (WGS) entry which is preliminary data.</text>
</comment>
<dbReference type="RefSeq" id="WP_115491441.1">
    <property type="nucleotide sequence ID" value="NZ_JACHWW010000001.1"/>
</dbReference>
<evidence type="ECO:0000313" key="3">
    <source>
        <dbReference type="EMBL" id="RDS77220.1"/>
    </source>
</evidence>
<feature type="compositionally biased region" description="Basic and acidic residues" evidence="1">
    <location>
        <begin position="256"/>
        <end position="270"/>
    </location>
</feature>
<dbReference type="NCBIfam" id="NF009943">
    <property type="entry name" value="PRK13406.1"/>
    <property type="match status" value="1"/>
</dbReference>
<proteinExistence type="predicted"/>
<dbReference type="AlphaFoldDB" id="A0A395LRF7"/>
<dbReference type="Proteomes" id="UP000254101">
    <property type="component" value="Unassembled WGS sequence"/>
</dbReference>
<name>A0A395LRF7_9SPHN</name>
<dbReference type="Gene3D" id="1.10.8.80">
    <property type="entry name" value="Magnesium chelatase subunit I, C-Terminal domain"/>
    <property type="match status" value="1"/>
</dbReference>
<dbReference type="InterPro" id="IPR002035">
    <property type="entry name" value="VWF_A"/>
</dbReference>
<evidence type="ECO:0000313" key="4">
    <source>
        <dbReference type="Proteomes" id="UP000254101"/>
    </source>
</evidence>
<dbReference type="Pfam" id="PF13519">
    <property type="entry name" value="VWA_2"/>
    <property type="match status" value="1"/>
</dbReference>
<dbReference type="PROSITE" id="PS50234">
    <property type="entry name" value="VWFA"/>
    <property type="match status" value="1"/>
</dbReference>